<evidence type="ECO:0000313" key="1">
    <source>
        <dbReference type="EMBL" id="KAF0134426.1"/>
    </source>
</evidence>
<protein>
    <submittedName>
        <fullName evidence="1">Uncharacterized protein</fullName>
    </submittedName>
</protein>
<dbReference type="Proteomes" id="UP000488506">
    <property type="component" value="Unassembled WGS sequence"/>
</dbReference>
<dbReference type="EMBL" id="WPAF01000008">
    <property type="protein sequence ID" value="KAF0134426.1"/>
    <property type="molecule type" value="Genomic_DNA"/>
</dbReference>
<comment type="caution">
    <text evidence="1">The sequence shown here is derived from an EMBL/GenBank/DDBJ whole genome shotgun (WGS) entry which is preliminary data.</text>
</comment>
<proteinExistence type="predicted"/>
<reference evidence="1 2" key="1">
    <citation type="submission" date="2019-12" db="EMBL/GenBank/DDBJ databases">
        <authorList>
            <person name="Wolfe R."/>
            <person name="Danczak R."/>
            <person name="Wilkins M."/>
        </authorList>
    </citation>
    <scope>NUCLEOTIDE SEQUENCE [LARGE SCALE GENOMIC DNA]</scope>
    <source>
        <strain evidence="1">X2_MaxBin.013</strain>
    </source>
</reference>
<evidence type="ECO:0000313" key="2">
    <source>
        <dbReference type="Proteomes" id="UP000488506"/>
    </source>
</evidence>
<organism evidence="1 2">
    <name type="scientific">Candidatus Saganbacteria bacterium</name>
    <dbReference type="NCBI Taxonomy" id="2575572"/>
    <lineage>
        <taxon>Bacteria</taxon>
        <taxon>Bacillati</taxon>
        <taxon>Saganbacteria</taxon>
    </lineage>
</organism>
<dbReference type="AlphaFoldDB" id="A0A833L1E1"/>
<name>A0A833L1E1_UNCSA</name>
<accession>A0A833L1E1</accession>
<sequence>MHFQCWKNEIPLILRRYQTMGIISKVVCFSAKYKAVNQALDKIGSSINASIKTLGITSIHWETGLTRDLAALQNNFGEKGTSYLFSGFSHGDEIDAAILRLYKSKRDRVESAINKYLVATIIRTHSSLFYSKEIKQQFSKLAISILKKTPYSYRTIKATIARCICDLLGNQFCYRHHNIYLEDKKYINSIILFLKQVKTFLNLVPASENNFKELELHFMKTFFLTIEAATHKIEILIKQTHLLEGTARAICIMYGLSAIDIEKTTALECKNNIEYQAAVANNISNIDNYFRDDALWNNLLSLLSQKEIVFNGEAFTIKEAQFLLSTWSSYDFAGKNFIFKLLLAKDGKEKTILVKSVGKSIIDKDQIATGTFKLLGLPTYHVEPYLDFELIEYIPHKLIMFSSKGFFSNGIQMIAFDEFVNGESSLVEQRMRLFGGILAVEYLLGAKDCQMKHVFFADNGGFSFRIDWEFLLDYSDTISGNIYPILKGDEAVFIRMVAKLQNGSQLVGFINQGYLDTLKRAKDYKEEILNLMRQYQVHTEEIEADFTSRVDAPASILELIPSFI</sequence>
<gene>
    <name evidence="1" type="ORF">FD145_651</name>
</gene>